<evidence type="ECO:0000313" key="2">
    <source>
        <dbReference type="EMBL" id="QNE04858.1"/>
    </source>
</evidence>
<dbReference type="EMBL" id="CP060052">
    <property type="protein sequence ID" value="QNE04858.1"/>
    <property type="molecule type" value="Genomic_DNA"/>
</dbReference>
<evidence type="ECO:0000256" key="1">
    <source>
        <dbReference type="SAM" id="Phobius"/>
    </source>
</evidence>
<dbReference type="RefSeq" id="WP_185884097.1">
    <property type="nucleotide sequence ID" value="NZ_CP060052.1"/>
</dbReference>
<reference evidence="2 3" key="1">
    <citation type="submission" date="2020-08" db="EMBL/GenBank/DDBJ databases">
        <authorList>
            <person name="Liu G."/>
            <person name="Sun C."/>
        </authorList>
    </citation>
    <scope>NUCLEOTIDE SEQUENCE [LARGE SCALE GENOMIC DNA]</scope>
    <source>
        <strain evidence="2 3">OT19</strain>
    </source>
</reference>
<protein>
    <submittedName>
        <fullName evidence="2">Uncharacterized protein</fullName>
    </submittedName>
</protein>
<evidence type="ECO:0000313" key="3">
    <source>
        <dbReference type="Proteomes" id="UP000515297"/>
    </source>
</evidence>
<dbReference type="Proteomes" id="UP000515297">
    <property type="component" value="Chromosome"/>
</dbReference>
<keyword evidence="1" id="KW-0472">Membrane</keyword>
<accession>A0A7G6VSZ3</accession>
<feature type="transmembrane region" description="Helical" evidence="1">
    <location>
        <begin position="55"/>
        <end position="78"/>
    </location>
</feature>
<organism evidence="2 3">
    <name type="scientific">Croceicoccus marinus</name>
    <dbReference type="NCBI Taxonomy" id="450378"/>
    <lineage>
        <taxon>Bacteria</taxon>
        <taxon>Pseudomonadati</taxon>
        <taxon>Pseudomonadota</taxon>
        <taxon>Alphaproteobacteria</taxon>
        <taxon>Sphingomonadales</taxon>
        <taxon>Erythrobacteraceae</taxon>
        <taxon>Croceicoccus</taxon>
    </lineage>
</organism>
<gene>
    <name evidence="2" type="ORF">H4O24_13160</name>
</gene>
<sequence length="145" mass="16335">MAIIMVSFMISGAIRSGNFLLPTASGQALLLMPMFGVLAMYNRTYSAQSLTRASFAISRVISAVILATGLQLFVMFYAKISDDFSRIAFTLGTQRSRPRLGNERKRGPCTNAFWSITRRLYEQNPRPLRQSGIASRLHRERRRGL</sequence>
<keyword evidence="1" id="KW-0812">Transmembrane</keyword>
<name>A0A7G6VSZ3_9SPHN</name>
<keyword evidence="1" id="KW-1133">Transmembrane helix</keyword>
<proteinExistence type="predicted"/>
<dbReference type="AlphaFoldDB" id="A0A7G6VSZ3"/>